<feature type="transmembrane region" description="Helical" evidence="2">
    <location>
        <begin position="291"/>
        <end position="309"/>
    </location>
</feature>
<keyword evidence="2" id="KW-1133">Transmembrane helix</keyword>
<dbReference type="Proteomes" id="UP001396898">
    <property type="component" value="Unassembled WGS sequence"/>
</dbReference>
<reference evidence="4 5" key="1">
    <citation type="submission" date="2023-01" db="EMBL/GenBank/DDBJ databases">
        <title>Analysis of 21 Apiospora genomes using comparative genomics revels a genus with tremendous synthesis potential of carbohydrate active enzymes and secondary metabolites.</title>
        <authorList>
            <person name="Sorensen T."/>
        </authorList>
    </citation>
    <scope>NUCLEOTIDE SEQUENCE [LARGE SCALE GENOMIC DNA]</scope>
    <source>
        <strain evidence="4 5">CBS 20057</strain>
    </source>
</reference>
<feature type="transmembrane region" description="Helical" evidence="2">
    <location>
        <begin position="236"/>
        <end position="259"/>
    </location>
</feature>
<feature type="transmembrane region" description="Helical" evidence="2">
    <location>
        <begin position="266"/>
        <end position="285"/>
    </location>
</feature>
<name>A0ABR1R0P8_9PEZI</name>
<feature type="compositionally biased region" description="Polar residues" evidence="1">
    <location>
        <begin position="12"/>
        <end position="33"/>
    </location>
</feature>
<proteinExistence type="predicted"/>
<comment type="caution">
    <text evidence="4">The sequence shown here is derived from an EMBL/GenBank/DDBJ whole genome shotgun (WGS) entry which is preliminary data.</text>
</comment>
<keyword evidence="5" id="KW-1185">Reference proteome</keyword>
<dbReference type="PANTHER" id="PTHR34502:SF4">
    <property type="entry name" value="DUF6594 DOMAIN-CONTAINING PROTEIN"/>
    <property type="match status" value="1"/>
</dbReference>
<organism evidence="4 5">
    <name type="scientific">Apiospora marii</name>
    <dbReference type="NCBI Taxonomy" id="335849"/>
    <lineage>
        <taxon>Eukaryota</taxon>
        <taxon>Fungi</taxon>
        <taxon>Dikarya</taxon>
        <taxon>Ascomycota</taxon>
        <taxon>Pezizomycotina</taxon>
        <taxon>Sordariomycetes</taxon>
        <taxon>Xylariomycetidae</taxon>
        <taxon>Amphisphaeriales</taxon>
        <taxon>Apiosporaceae</taxon>
        <taxon>Apiospora</taxon>
    </lineage>
</organism>
<protein>
    <recommendedName>
        <fullName evidence="3">DUF6594 domain-containing protein</fullName>
    </recommendedName>
</protein>
<evidence type="ECO:0000313" key="4">
    <source>
        <dbReference type="EMBL" id="KAK7994535.1"/>
    </source>
</evidence>
<evidence type="ECO:0000256" key="2">
    <source>
        <dbReference type="SAM" id="Phobius"/>
    </source>
</evidence>
<keyword evidence="2" id="KW-0812">Transmembrane</keyword>
<gene>
    <name evidence="4" type="ORF">PG991_016123</name>
</gene>
<evidence type="ECO:0000256" key="1">
    <source>
        <dbReference type="SAM" id="MobiDB-lite"/>
    </source>
</evidence>
<evidence type="ECO:0000313" key="5">
    <source>
        <dbReference type="Proteomes" id="UP001396898"/>
    </source>
</evidence>
<dbReference type="PANTHER" id="PTHR34502">
    <property type="entry name" value="DUF6594 DOMAIN-CONTAINING PROTEIN-RELATED"/>
    <property type="match status" value="1"/>
</dbReference>
<keyword evidence="2" id="KW-0472">Membrane</keyword>
<sequence>MSLGLHREHRGSSATLQNSPSSLVHVASQVNEPSEQDVADKPWKYVGYRGYSEFKSSDDDLLVFRRFSVLNTRILLSLQDKVCALEQELMETDMRYAAKDADDFHNGTFREDLPDRRELLEEIANTLAQYNALVLQQSAIRKYPTAPRRDIKNLNNWHYNHGDRAIAAEEREYTKKDNDLISIVEKDKTPLRRLVDGSQRLRTLPIWRQFSGSNASSYANSDRNVIYYSDKRIDNFASITIAVTGIAMLLTPIWILQALHCPTTKLVVITIFILVFLFTLSYAMVTKPFEALGATAAYAAVLMVFMQVGEAS</sequence>
<feature type="region of interest" description="Disordered" evidence="1">
    <location>
        <begin position="1"/>
        <end position="35"/>
    </location>
</feature>
<dbReference type="Pfam" id="PF20237">
    <property type="entry name" value="DUF6594"/>
    <property type="match status" value="1"/>
</dbReference>
<accession>A0ABR1R0P8</accession>
<dbReference type="EMBL" id="JAQQWI010000024">
    <property type="protein sequence ID" value="KAK7994535.1"/>
    <property type="molecule type" value="Genomic_DNA"/>
</dbReference>
<dbReference type="InterPro" id="IPR046529">
    <property type="entry name" value="DUF6594"/>
</dbReference>
<feature type="domain" description="DUF6594" evidence="3">
    <location>
        <begin position="48"/>
        <end position="303"/>
    </location>
</feature>
<evidence type="ECO:0000259" key="3">
    <source>
        <dbReference type="Pfam" id="PF20237"/>
    </source>
</evidence>